<comment type="caution">
    <text evidence="2">The sequence shown here is derived from an EMBL/GenBank/DDBJ whole genome shotgun (WGS) entry which is preliminary data.</text>
</comment>
<dbReference type="PANTHER" id="PTHR41339:SF1">
    <property type="entry name" value="SECRETED PROTEIN"/>
    <property type="match status" value="1"/>
</dbReference>
<sequence length="516" mass="55753">MKHLNLNRLRVLIFSLSMLSLGMFSCGDDEQPNLPNPTISIEGGNSFEVRRGQTITVNLNIATDGNNRELVVYRDGGVLEVVPLQAAATTYTYTNQTVPANAIEGQEFDFEFAVFNTQGTSSERVALKVIALAYDTITIGGETLYNVEIPVDGLVENDIRFIAGRKYFIESTLSFTAGSSLTIQEGVEVYLGTDGDLLTDIVINEGAEAEIIGSAEKPVVFTSVNVLTESQDSGDWGVFNIRGTGDGSNSGTYSYIRFEYGNARNFRLQNVGSGTTIDHIQVFRAAGEGIMPTNGDVNMSYIVTTDCEGGGFRIGDAYSGNLQFGISLISQTWGDNSEMDIRETASPTISNFTVIGPGMDAENTSGIRMRAASSGKIYNTIIADFPRRGLRLNDNVNISDLNGETIFAYSFIFNVDSDPYRDDTSNGNPFRGFIDDQGVFQNPFFNNVTGLDGNTPILTEIPGIATNNFIPTTAQVSEFNPSTITGFSSAAFVGAVQNASSDWTAGWVKNPNGSIR</sequence>
<evidence type="ECO:0000313" key="3">
    <source>
        <dbReference type="Proteomes" id="UP001165488"/>
    </source>
</evidence>
<proteinExistence type="predicted"/>
<keyword evidence="1" id="KW-0732">Signal</keyword>
<protein>
    <recommendedName>
        <fullName evidence="4">DUF5689 domain-containing protein</fullName>
    </recommendedName>
</protein>
<dbReference type="Proteomes" id="UP001165488">
    <property type="component" value="Unassembled WGS sequence"/>
</dbReference>
<reference evidence="2" key="1">
    <citation type="submission" date="2022-03" db="EMBL/GenBank/DDBJ databases">
        <title>De novo assembled genomes of Belliella spp. (Cyclobacteriaceae) strains.</title>
        <authorList>
            <person name="Szabo A."/>
            <person name="Korponai K."/>
            <person name="Felfoldi T."/>
        </authorList>
    </citation>
    <scope>NUCLEOTIDE SEQUENCE</scope>
    <source>
        <strain evidence="2">DSM 107340</strain>
    </source>
</reference>
<organism evidence="2 3">
    <name type="scientific">Belliella calami</name>
    <dbReference type="NCBI Taxonomy" id="2923436"/>
    <lineage>
        <taxon>Bacteria</taxon>
        <taxon>Pseudomonadati</taxon>
        <taxon>Bacteroidota</taxon>
        <taxon>Cytophagia</taxon>
        <taxon>Cytophagales</taxon>
        <taxon>Cyclobacteriaceae</taxon>
        <taxon>Belliella</taxon>
    </lineage>
</organism>
<dbReference type="PROSITE" id="PS51257">
    <property type="entry name" value="PROKAR_LIPOPROTEIN"/>
    <property type="match status" value="1"/>
</dbReference>
<evidence type="ECO:0000313" key="2">
    <source>
        <dbReference type="EMBL" id="MCH7398038.1"/>
    </source>
</evidence>
<feature type="signal peptide" evidence="1">
    <location>
        <begin position="1"/>
        <end position="27"/>
    </location>
</feature>
<dbReference type="PANTHER" id="PTHR41339">
    <property type="entry name" value="LIPL48"/>
    <property type="match status" value="1"/>
</dbReference>
<feature type="chain" id="PRO_5047214184" description="DUF5689 domain-containing protein" evidence="1">
    <location>
        <begin position="28"/>
        <end position="516"/>
    </location>
</feature>
<evidence type="ECO:0008006" key="4">
    <source>
        <dbReference type="Google" id="ProtNLM"/>
    </source>
</evidence>
<name>A0ABS9UND1_9BACT</name>
<keyword evidence="3" id="KW-1185">Reference proteome</keyword>
<dbReference type="EMBL" id="JAKZGS010000005">
    <property type="protein sequence ID" value="MCH7398038.1"/>
    <property type="molecule type" value="Genomic_DNA"/>
</dbReference>
<dbReference type="RefSeq" id="WP_241274551.1">
    <property type="nucleotide sequence ID" value="NZ_JAKZGS010000005.1"/>
</dbReference>
<accession>A0ABS9UND1</accession>
<gene>
    <name evidence="2" type="ORF">MM236_08565</name>
</gene>
<evidence type="ECO:0000256" key="1">
    <source>
        <dbReference type="SAM" id="SignalP"/>
    </source>
</evidence>